<keyword evidence="7" id="KW-0058">Aromatic hydrocarbons catabolism</keyword>
<dbReference type="InterPro" id="IPR007535">
    <property type="entry name" value="Catechol_dOase_N"/>
</dbReference>
<dbReference type="PANTHER" id="PTHR33711:SF7">
    <property type="entry name" value="INTRADIOL RING-CLEAVAGE DIOXYGENASES DOMAIN-CONTAINING PROTEIN-RELATED"/>
    <property type="match status" value="1"/>
</dbReference>
<keyword evidence="8" id="KW-0223">Dioxygenase</keyword>
<evidence type="ECO:0000259" key="11">
    <source>
        <dbReference type="Pfam" id="PF00775"/>
    </source>
</evidence>
<evidence type="ECO:0000259" key="12">
    <source>
        <dbReference type="Pfam" id="PF04444"/>
    </source>
</evidence>
<dbReference type="InterPro" id="IPR000627">
    <property type="entry name" value="Intradiol_dOase_C"/>
</dbReference>
<dbReference type="Gene3D" id="2.60.130.10">
    <property type="entry name" value="Aromatic compound dioxygenase"/>
    <property type="match status" value="1"/>
</dbReference>
<accession>A0ABT9HD33</accession>
<reference evidence="13 14" key="1">
    <citation type="submission" date="2023-08" db="EMBL/GenBank/DDBJ databases">
        <authorList>
            <person name="Kumar R."/>
        </authorList>
    </citation>
    <scope>NUCLEOTIDE SEQUENCE [LARGE SCALE GENOMIC DNA]</scope>
    <source>
        <strain evidence="13 14">LUR13</strain>
    </source>
</reference>
<dbReference type="GO" id="GO:0018576">
    <property type="term" value="F:catechol 1,2-dioxygenase activity"/>
    <property type="evidence" value="ECO:0007669"/>
    <property type="project" value="UniProtKB-EC"/>
</dbReference>
<dbReference type="Pfam" id="PF04444">
    <property type="entry name" value="Dioxygenase_N"/>
    <property type="match status" value="1"/>
</dbReference>
<dbReference type="InterPro" id="IPR050770">
    <property type="entry name" value="Intradiol_RC_Dioxygenase"/>
</dbReference>
<feature type="domain" description="Catechol dioxygenase N-terminal" evidence="12">
    <location>
        <begin position="25"/>
        <end position="87"/>
    </location>
</feature>
<evidence type="ECO:0000256" key="2">
    <source>
        <dbReference type="ARBA" id="ARBA00001965"/>
    </source>
</evidence>
<evidence type="ECO:0000256" key="3">
    <source>
        <dbReference type="ARBA" id="ARBA00004957"/>
    </source>
</evidence>
<name>A0ABT9HD33_9GAMM</name>
<comment type="caution">
    <text evidence="13">The sequence shown here is derived from an EMBL/GenBank/DDBJ whole genome shotgun (WGS) entry which is preliminary data.</text>
</comment>
<evidence type="ECO:0000256" key="5">
    <source>
        <dbReference type="ARBA" id="ARBA00013118"/>
    </source>
</evidence>
<sequence>MERSQIEALATQFIKGKIDYPEQVNPRVQEIVLRIVTDLMQTINDLKITADEYWSGVEFIGDLGKEAGLLSPGLGFDHFMDLMIEEDLKAAGLEGGTPRTIEGPLYVAGAPEEKGFARLDDGSEDGEGTVLFMQGTVYGEDGQPLPHAKVEAWHANSLGNYSFFDESQSEFNLRRTIIADENGNYAFRSIVPLGYSVPPEGMTQKVLGALGRHGHRPAHIHFFASADGHRKLTTQINIDGDEYLWDDFAFASREGLVPEVTMVEDADKLKEKALDKPYASIDFDFHLVKDIDQAIQGSEVERRRAQG</sequence>
<evidence type="ECO:0000256" key="7">
    <source>
        <dbReference type="ARBA" id="ARBA00022797"/>
    </source>
</evidence>
<dbReference type="EC" id="1.13.11.1" evidence="5"/>
<dbReference type="EMBL" id="JAVAJI010000001">
    <property type="protein sequence ID" value="MDP4543672.1"/>
    <property type="molecule type" value="Genomic_DNA"/>
</dbReference>
<keyword evidence="14" id="KW-1185">Reference proteome</keyword>
<feature type="domain" description="Intradiol ring-cleavage dioxygenases" evidence="11">
    <location>
        <begin position="101"/>
        <end position="275"/>
    </location>
</feature>
<keyword evidence="9 13" id="KW-0560">Oxidoreductase</keyword>
<comment type="cofactor">
    <cofactor evidence="2">
        <name>Fe(3+)</name>
        <dbReference type="ChEBI" id="CHEBI:29034"/>
    </cofactor>
</comment>
<evidence type="ECO:0000313" key="13">
    <source>
        <dbReference type="EMBL" id="MDP4543672.1"/>
    </source>
</evidence>
<protein>
    <recommendedName>
        <fullName evidence="5">catechol 1,2-dioxygenase</fullName>
        <ecNumber evidence="5">1.13.11.1</ecNumber>
    </recommendedName>
</protein>
<evidence type="ECO:0000256" key="10">
    <source>
        <dbReference type="ARBA" id="ARBA00023004"/>
    </source>
</evidence>
<evidence type="ECO:0000313" key="14">
    <source>
        <dbReference type="Proteomes" id="UP001228171"/>
    </source>
</evidence>
<evidence type="ECO:0000256" key="8">
    <source>
        <dbReference type="ARBA" id="ARBA00022964"/>
    </source>
</evidence>
<dbReference type="NCBIfam" id="TIGR02439">
    <property type="entry name" value="catechol_proteo"/>
    <property type="match status" value="1"/>
</dbReference>
<dbReference type="Pfam" id="PF00775">
    <property type="entry name" value="Dioxygenase_C"/>
    <property type="match status" value="1"/>
</dbReference>
<dbReference type="RefSeq" id="WP_305935361.1">
    <property type="nucleotide sequence ID" value="NZ_JAVAJI010000001.1"/>
</dbReference>
<gene>
    <name evidence="13" type="primary">catA</name>
    <name evidence="13" type="ORF">Q8P09_01055</name>
</gene>
<evidence type="ECO:0000256" key="6">
    <source>
        <dbReference type="ARBA" id="ARBA00022723"/>
    </source>
</evidence>
<keyword evidence="10" id="KW-0408">Iron</keyword>
<comment type="pathway">
    <text evidence="3">Aromatic compound metabolism; beta-ketoadipate pathway; 5-oxo-4,5-dihydro-2-furylacetate from catechol: step 1/3.</text>
</comment>
<evidence type="ECO:0000256" key="4">
    <source>
        <dbReference type="ARBA" id="ARBA00007825"/>
    </source>
</evidence>
<keyword evidence="6" id="KW-0479">Metal-binding</keyword>
<organism evidence="13 14">
    <name type="scientific">Psychrobacter faecalis</name>
    <dbReference type="NCBI Taxonomy" id="180588"/>
    <lineage>
        <taxon>Bacteria</taxon>
        <taxon>Pseudomonadati</taxon>
        <taxon>Pseudomonadota</taxon>
        <taxon>Gammaproteobacteria</taxon>
        <taxon>Moraxellales</taxon>
        <taxon>Moraxellaceae</taxon>
        <taxon>Psychrobacter</taxon>
    </lineage>
</organism>
<proteinExistence type="inferred from homology"/>
<dbReference type="SUPFAM" id="SSF49482">
    <property type="entry name" value="Aromatic compound dioxygenase"/>
    <property type="match status" value="1"/>
</dbReference>
<evidence type="ECO:0000256" key="1">
    <source>
        <dbReference type="ARBA" id="ARBA00001312"/>
    </source>
</evidence>
<dbReference type="PANTHER" id="PTHR33711">
    <property type="entry name" value="DIOXYGENASE, PUTATIVE (AFU_ORTHOLOGUE AFUA_2G02910)-RELATED"/>
    <property type="match status" value="1"/>
</dbReference>
<comment type="catalytic activity">
    <reaction evidence="1">
        <text>catechol + O2 = cis,cis-muconate + 2 H(+)</text>
        <dbReference type="Rhea" id="RHEA:23852"/>
        <dbReference type="ChEBI" id="CHEBI:15378"/>
        <dbReference type="ChEBI" id="CHEBI:15379"/>
        <dbReference type="ChEBI" id="CHEBI:18135"/>
        <dbReference type="ChEBI" id="CHEBI:32379"/>
        <dbReference type="EC" id="1.13.11.1"/>
    </reaction>
</comment>
<comment type="similarity">
    <text evidence="4">Belongs to the intradiol ring-cleavage dioxygenase family.</text>
</comment>
<evidence type="ECO:0000256" key="9">
    <source>
        <dbReference type="ARBA" id="ARBA00023002"/>
    </source>
</evidence>
<dbReference type="CDD" id="cd03460">
    <property type="entry name" value="1_2-CTD"/>
    <property type="match status" value="1"/>
</dbReference>
<dbReference type="InterPro" id="IPR015889">
    <property type="entry name" value="Intradiol_dOase_core"/>
</dbReference>
<dbReference type="InterPro" id="IPR012801">
    <property type="entry name" value="Cchol_dOase_prob"/>
</dbReference>
<dbReference type="Proteomes" id="UP001228171">
    <property type="component" value="Unassembled WGS sequence"/>
</dbReference>